<dbReference type="Proteomes" id="UP000823405">
    <property type="component" value="Unassembled WGS sequence"/>
</dbReference>
<feature type="region of interest" description="Disordered" evidence="1">
    <location>
        <begin position="121"/>
        <end position="144"/>
    </location>
</feature>
<keyword evidence="3" id="KW-1185">Reference proteome</keyword>
<name>A0A9P6UEU4_9FUNG</name>
<protein>
    <submittedName>
        <fullName evidence="2">Uncharacterized protein</fullName>
    </submittedName>
</protein>
<accession>A0A9P6UEU4</accession>
<comment type="caution">
    <text evidence="2">The sequence shown here is derived from an EMBL/GenBank/DDBJ whole genome shotgun (WGS) entry which is preliminary data.</text>
</comment>
<dbReference type="OrthoDB" id="5340906at2759"/>
<proteinExistence type="predicted"/>
<dbReference type="EMBL" id="JAAAIN010003667">
    <property type="protein sequence ID" value="KAG0284621.1"/>
    <property type="molecule type" value="Genomic_DNA"/>
</dbReference>
<evidence type="ECO:0000256" key="1">
    <source>
        <dbReference type="SAM" id="MobiDB-lite"/>
    </source>
</evidence>
<dbReference type="AlphaFoldDB" id="A0A9P6UEU4"/>
<gene>
    <name evidence="2" type="ORF">BGZ97_008117</name>
</gene>
<reference evidence="2" key="1">
    <citation type="journal article" date="2020" name="Fungal Divers.">
        <title>Resolving the Mortierellaceae phylogeny through synthesis of multi-gene phylogenetics and phylogenomics.</title>
        <authorList>
            <person name="Vandepol N."/>
            <person name="Liber J."/>
            <person name="Desiro A."/>
            <person name="Na H."/>
            <person name="Kennedy M."/>
            <person name="Barry K."/>
            <person name="Grigoriev I.V."/>
            <person name="Miller A.N."/>
            <person name="O'Donnell K."/>
            <person name="Stajich J.E."/>
            <person name="Bonito G."/>
        </authorList>
    </citation>
    <scope>NUCLEOTIDE SEQUENCE</scope>
    <source>
        <strain evidence="2">NVP60</strain>
    </source>
</reference>
<evidence type="ECO:0000313" key="3">
    <source>
        <dbReference type="Proteomes" id="UP000823405"/>
    </source>
</evidence>
<sequence>MIWRTLETPVRVWMIGEAARQWDENAGKYVRESTFKVLRQLHDILSARSLEVGGAHRLRNVWRAGCATCKSLLGCSRDKCYPIQAMDTSEDLSKSQATVVFFERSSPVAETLRLIEECDRAEQDERKEKRARSSRHHDTEDDWR</sequence>
<feature type="non-terminal residue" evidence="2">
    <location>
        <position position="144"/>
    </location>
</feature>
<evidence type="ECO:0000313" key="2">
    <source>
        <dbReference type="EMBL" id="KAG0284621.1"/>
    </source>
</evidence>
<organism evidence="2 3">
    <name type="scientific">Linnemannia gamsii</name>
    <dbReference type="NCBI Taxonomy" id="64522"/>
    <lineage>
        <taxon>Eukaryota</taxon>
        <taxon>Fungi</taxon>
        <taxon>Fungi incertae sedis</taxon>
        <taxon>Mucoromycota</taxon>
        <taxon>Mortierellomycotina</taxon>
        <taxon>Mortierellomycetes</taxon>
        <taxon>Mortierellales</taxon>
        <taxon>Mortierellaceae</taxon>
        <taxon>Linnemannia</taxon>
    </lineage>
</organism>